<protein>
    <submittedName>
        <fullName evidence="4">Ribosome-associated protein</fullName>
    </submittedName>
</protein>
<sequence>MKSEKGELFISAKIRIRESDIAESFIRASGPGGQNVNKVATAVQLRFFAYRAGLPHDIFTRLIKLAGQKATKEGEILIEASRFRLQEKNRQDARERLVSLIKKAAEPPSPKRRKTKPTKGSIERRLKTKNIRSEVKKARSKVTPD</sequence>
<dbReference type="NCBIfam" id="NF006718">
    <property type="entry name" value="PRK09256.1"/>
    <property type="match status" value="1"/>
</dbReference>
<dbReference type="InterPro" id="IPR045853">
    <property type="entry name" value="Pep_chain_release_fac_I_sf"/>
</dbReference>
<evidence type="ECO:0000259" key="3">
    <source>
        <dbReference type="PROSITE" id="PS00745"/>
    </source>
</evidence>
<dbReference type="Gene3D" id="3.30.160.20">
    <property type="match status" value="1"/>
</dbReference>
<reference evidence="4 5" key="1">
    <citation type="submission" date="2016-12" db="EMBL/GenBank/DDBJ databases">
        <title>Comparative genomics of Bartonella apis.</title>
        <authorList>
            <person name="Engel P."/>
        </authorList>
    </citation>
    <scope>NUCLEOTIDE SEQUENCE [LARGE SCALE GENOMIC DNA]</scope>
    <source>
        <strain evidence="4 5">PEB0149</strain>
    </source>
</reference>
<dbReference type="InterPro" id="IPR000352">
    <property type="entry name" value="Pep_chain_release_fac_I"/>
</dbReference>
<dbReference type="PANTHER" id="PTHR47814">
    <property type="entry name" value="PEPTIDYL-TRNA HYDROLASE ARFB"/>
    <property type="match status" value="1"/>
</dbReference>
<gene>
    <name evidence="4" type="ORF">PEB0149_019700</name>
</gene>
<name>A0A1R0FC12_9HYPH</name>
<dbReference type="AlphaFoldDB" id="A0A1R0FC12"/>
<comment type="caution">
    <text evidence="4">The sequence shown here is derived from an EMBL/GenBank/DDBJ whole genome shotgun (WGS) entry which is preliminary data.</text>
</comment>
<dbReference type="GO" id="GO:0003747">
    <property type="term" value="F:translation release factor activity"/>
    <property type="evidence" value="ECO:0007669"/>
    <property type="project" value="InterPro"/>
</dbReference>
<evidence type="ECO:0000256" key="2">
    <source>
        <dbReference type="SAM" id="MobiDB-lite"/>
    </source>
</evidence>
<dbReference type="PROSITE" id="PS00745">
    <property type="entry name" value="RF_PROK_I"/>
    <property type="match status" value="1"/>
</dbReference>
<dbReference type="Proteomes" id="UP000187344">
    <property type="component" value="Unassembled WGS sequence"/>
</dbReference>
<feature type="domain" description="Prokaryotic-type class I peptide chain release factors" evidence="3">
    <location>
        <begin position="27"/>
        <end position="43"/>
    </location>
</feature>
<comment type="similarity">
    <text evidence="1">Belongs to the prokaryotic/mitochondrial release factor family.</text>
</comment>
<dbReference type="PANTHER" id="PTHR47814:SF1">
    <property type="entry name" value="PEPTIDYL-TRNA HYDROLASE ARFB"/>
    <property type="match status" value="1"/>
</dbReference>
<dbReference type="RefSeq" id="WP_075869624.1">
    <property type="nucleotide sequence ID" value="NZ_CALYQA010000005.1"/>
</dbReference>
<dbReference type="Pfam" id="PF00472">
    <property type="entry name" value="RF-1"/>
    <property type="match status" value="1"/>
</dbReference>
<evidence type="ECO:0000313" key="5">
    <source>
        <dbReference type="Proteomes" id="UP000187344"/>
    </source>
</evidence>
<organism evidence="4 5">
    <name type="scientific">Bartonella apis</name>
    <dbReference type="NCBI Taxonomy" id="1686310"/>
    <lineage>
        <taxon>Bacteria</taxon>
        <taxon>Pseudomonadati</taxon>
        <taxon>Pseudomonadota</taxon>
        <taxon>Alphaproteobacteria</taxon>
        <taxon>Hyphomicrobiales</taxon>
        <taxon>Bartonellaceae</taxon>
        <taxon>Bartonella</taxon>
    </lineage>
</organism>
<dbReference type="GO" id="GO:0004045">
    <property type="term" value="F:peptidyl-tRNA hydrolase activity"/>
    <property type="evidence" value="ECO:0007669"/>
    <property type="project" value="TreeGrafter"/>
</dbReference>
<proteinExistence type="inferred from homology"/>
<keyword evidence="5" id="KW-1185">Reference proteome</keyword>
<feature type="compositionally biased region" description="Basic and acidic residues" evidence="2">
    <location>
        <begin position="121"/>
        <end position="145"/>
    </location>
</feature>
<dbReference type="SUPFAM" id="SSF75620">
    <property type="entry name" value="Release factor"/>
    <property type="match status" value="1"/>
</dbReference>
<feature type="region of interest" description="Disordered" evidence="2">
    <location>
        <begin position="100"/>
        <end position="145"/>
    </location>
</feature>
<accession>A0A1R0FC12</accession>
<dbReference type="GO" id="GO:0043022">
    <property type="term" value="F:ribosome binding"/>
    <property type="evidence" value="ECO:0007669"/>
    <property type="project" value="TreeGrafter"/>
</dbReference>
<dbReference type="GO" id="GO:0072344">
    <property type="term" value="P:rescue of stalled ribosome"/>
    <property type="evidence" value="ECO:0007669"/>
    <property type="project" value="TreeGrafter"/>
</dbReference>
<dbReference type="OrthoDB" id="9815709at2"/>
<evidence type="ECO:0000313" key="4">
    <source>
        <dbReference type="EMBL" id="OLY44500.1"/>
    </source>
</evidence>
<dbReference type="EMBL" id="LXYT01000001">
    <property type="protein sequence ID" value="OLY44500.1"/>
    <property type="molecule type" value="Genomic_DNA"/>
</dbReference>
<evidence type="ECO:0000256" key="1">
    <source>
        <dbReference type="ARBA" id="ARBA00010835"/>
    </source>
</evidence>